<dbReference type="RefSeq" id="XP_001247093.2">
    <property type="nucleotide sequence ID" value="XM_001247092.2"/>
</dbReference>
<dbReference type="AlphaFoldDB" id="J3KHX3"/>
<dbReference type="Gene3D" id="3.80.10.10">
    <property type="entry name" value="Ribonuclease Inhibitor"/>
    <property type="match status" value="1"/>
</dbReference>
<evidence type="ECO:0000313" key="1">
    <source>
        <dbReference type="EMBL" id="EAS35510.3"/>
    </source>
</evidence>
<gene>
    <name evidence="1" type="ORF">CIMG_00864</name>
</gene>
<accession>J3KHX3</accession>
<proteinExistence type="predicted"/>
<dbReference type="OrthoDB" id="3945550at2759"/>
<reference evidence="2" key="1">
    <citation type="journal article" date="2009" name="Genome Res.">
        <title>Comparative genomic analyses of the human fungal pathogens Coccidioides and their relatives.</title>
        <authorList>
            <person name="Sharpton T.J."/>
            <person name="Stajich J.E."/>
            <person name="Rounsley S.D."/>
            <person name="Gardner M.J."/>
            <person name="Wortman J.R."/>
            <person name="Jordar V.S."/>
            <person name="Maiti R."/>
            <person name="Kodira C.D."/>
            <person name="Neafsey D.E."/>
            <person name="Zeng Q."/>
            <person name="Hung C.-Y."/>
            <person name="McMahan C."/>
            <person name="Muszewska A."/>
            <person name="Grynberg M."/>
            <person name="Mandel M.A."/>
            <person name="Kellner E.M."/>
            <person name="Barker B.M."/>
            <person name="Galgiani J.N."/>
            <person name="Orbach M.J."/>
            <person name="Kirkland T.N."/>
            <person name="Cole G.T."/>
            <person name="Henn M.R."/>
            <person name="Birren B.W."/>
            <person name="Taylor J.W."/>
        </authorList>
    </citation>
    <scope>NUCLEOTIDE SEQUENCE [LARGE SCALE GENOMIC DNA]</scope>
    <source>
        <strain evidence="2">RS</strain>
    </source>
</reference>
<name>J3KHX3_COCIM</name>
<evidence type="ECO:0000313" key="2">
    <source>
        <dbReference type="Proteomes" id="UP000001261"/>
    </source>
</evidence>
<organism evidence="1 2">
    <name type="scientific">Coccidioides immitis (strain RS)</name>
    <name type="common">Valley fever fungus</name>
    <dbReference type="NCBI Taxonomy" id="246410"/>
    <lineage>
        <taxon>Eukaryota</taxon>
        <taxon>Fungi</taxon>
        <taxon>Dikarya</taxon>
        <taxon>Ascomycota</taxon>
        <taxon>Pezizomycotina</taxon>
        <taxon>Eurotiomycetes</taxon>
        <taxon>Eurotiomycetidae</taxon>
        <taxon>Onygenales</taxon>
        <taxon>Onygenaceae</taxon>
        <taxon>Coccidioides</taxon>
    </lineage>
</organism>
<dbReference type="KEGG" id="cim:CIMG_00864"/>
<keyword evidence="2" id="KW-1185">Reference proteome</keyword>
<dbReference type="GeneID" id="4567664"/>
<dbReference type="InParanoid" id="J3KHX3"/>
<evidence type="ECO:0008006" key="3">
    <source>
        <dbReference type="Google" id="ProtNLM"/>
    </source>
</evidence>
<dbReference type="EMBL" id="GG704911">
    <property type="protein sequence ID" value="EAS35510.3"/>
    <property type="molecule type" value="Genomic_DNA"/>
</dbReference>
<dbReference type="STRING" id="246410.J3KHX3"/>
<dbReference type="Proteomes" id="UP000001261">
    <property type="component" value="Unassembled WGS sequence"/>
</dbReference>
<protein>
    <recommendedName>
        <fullName evidence="3">F-box domain-containing protein</fullName>
    </recommendedName>
</protein>
<reference evidence="2" key="2">
    <citation type="journal article" date="2010" name="Genome Res.">
        <title>Population genomic sequencing of Coccidioides fungi reveals recent hybridization and transposon control.</title>
        <authorList>
            <person name="Neafsey D.E."/>
            <person name="Barker B.M."/>
            <person name="Sharpton T.J."/>
            <person name="Stajich J.E."/>
            <person name="Park D.J."/>
            <person name="Whiston E."/>
            <person name="Hung C.-Y."/>
            <person name="McMahan C."/>
            <person name="White J."/>
            <person name="Sykes S."/>
            <person name="Heiman D."/>
            <person name="Young S."/>
            <person name="Zeng Q."/>
            <person name="Abouelleil A."/>
            <person name="Aftuck L."/>
            <person name="Bessette D."/>
            <person name="Brown A."/>
            <person name="FitzGerald M."/>
            <person name="Lui A."/>
            <person name="Macdonald J.P."/>
            <person name="Priest M."/>
            <person name="Orbach M.J."/>
            <person name="Galgiani J.N."/>
            <person name="Kirkland T.N."/>
            <person name="Cole G.T."/>
            <person name="Birren B.W."/>
            <person name="Henn M.R."/>
            <person name="Taylor J.W."/>
            <person name="Rounsley S.D."/>
        </authorList>
    </citation>
    <scope>GENOME REANNOTATION</scope>
    <source>
        <strain evidence="2">RS</strain>
    </source>
</reference>
<sequence>MAPKLKTVGILHSAGQPLNKPVIIRPPCFSTAISRPPTWTLNLESWSKVTAFSELRILKVATIIDIRLLGWARRCDFRSLKSLHLRLEAGIWGDNCLMDEKASFLLRALPSLDSIKLMRYCGDMSFQEILEHGTLRRLCILPGAERAVRPFVMTREKIDSILAYCPRIEDLTVSIPRTNGDFREVEIHRALAQMPRLKKLEIFFDCSGFYDWRKGGSSLQPTSPLGYADIQDILINASIYEPLIYSIFRTIIEASPREFPPLQRLKAVIFDFGNLGVEYTADLDAIVQFLFRKWQCIQVQEMVMTTLS</sequence>
<dbReference type="VEuPathDB" id="FungiDB:CIMG_00864"/>
<dbReference type="OMA" id="FFASEWT"/>
<dbReference type="InterPro" id="IPR032675">
    <property type="entry name" value="LRR_dom_sf"/>
</dbReference>